<feature type="non-terminal residue" evidence="2">
    <location>
        <position position="75"/>
    </location>
</feature>
<feature type="region of interest" description="Disordered" evidence="1">
    <location>
        <begin position="13"/>
        <end position="75"/>
    </location>
</feature>
<feature type="compositionally biased region" description="Polar residues" evidence="1">
    <location>
        <begin position="18"/>
        <end position="27"/>
    </location>
</feature>
<gene>
    <name evidence="2" type="ORF">BN2614_LOCUS4</name>
</gene>
<keyword evidence="3" id="KW-1185">Reference proteome</keyword>
<reference evidence="2 3" key="1">
    <citation type="submission" date="2018-10" db="EMBL/GenBank/DDBJ databases">
        <authorList>
            <person name="Ekblom R."/>
            <person name="Jareborg N."/>
        </authorList>
    </citation>
    <scope>NUCLEOTIDE SEQUENCE [LARGE SCALE GENOMIC DNA]</scope>
    <source>
        <tissue evidence="2">Muscle</tissue>
    </source>
</reference>
<protein>
    <submittedName>
        <fullName evidence="2">Uncharacterized protein</fullName>
    </submittedName>
</protein>
<comment type="caution">
    <text evidence="2">The sequence shown here is derived from an EMBL/GenBank/DDBJ whole genome shotgun (WGS) entry which is preliminary data.</text>
</comment>
<sequence>AYSACPTQALPTHLLLTDQGTTSSSRSPAHDRPLIQGSTRHPATPGAEGRKPVPHKVPTANWGCAWRSEHRATHS</sequence>
<proteinExistence type="predicted"/>
<dbReference type="AlphaFoldDB" id="A0A9X9LSZ1"/>
<evidence type="ECO:0000313" key="2">
    <source>
        <dbReference type="EMBL" id="VCW85439.1"/>
    </source>
</evidence>
<dbReference type="Proteomes" id="UP000269945">
    <property type="component" value="Unassembled WGS sequence"/>
</dbReference>
<dbReference type="EMBL" id="CYRY02015426">
    <property type="protein sequence ID" value="VCW85439.1"/>
    <property type="molecule type" value="Genomic_DNA"/>
</dbReference>
<feature type="non-terminal residue" evidence="2">
    <location>
        <position position="1"/>
    </location>
</feature>
<organism evidence="2 3">
    <name type="scientific">Gulo gulo</name>
    <name type="common">Wolverine</name>
    <name type="synonym">Gluton</name>
    <dbReference type="NCBI Taxonomy" id="48420"/>
    <lineage>
        <taxon>Eukaryota</taxon>
        <taxon>Metazoa</taxon>
        <taxon>Chordata</taxon>
        <taxon>Craniata</taxon>
        <taxon>Vertebrata</taxon>
        <taxon>Euteleostomi</taxon>
        <taxon>Mammalia</taxon>
        <taxon>Eutheria</taxon>
        <taxon>Laurasiatheria</taxon>
        <taxon>Carnivora</taxon>
        <taxon>Caniformia</taxon>
        <taxon>Musteloidea</taxon>
        <taxon>Mustelidae</taxon>
        <taxon>Guloninae</taxon>
        <taxon>Gulo</taxon>
    </lineage>
</organism>
<evidence type="ECO:0000313" key="3">
    <source>
        <dbReference type="Proteomes" id="UP000269945"/>
    </source>
</evidence>
<accession>A0A9X9LSZ1</accession>
<evidence type="ECO:0000256" key="1">
    <source>
        <dbReference type="SAM" id="MobiDB-lite"/>
    </source>
</evidence>
<name>A0A9X9LSZ1_GULGU</name>